<feature type="transmembrane region" description="Helical" evidence="1">
    <location>
        <begin position="311"/>
        <end position="327"/>
    </location>
</feature>
<dbReference type="RefSeq" id="XP_003113204.2">
    <property type="nucleotide sequence ID" value="XM_003113156.2"/>
</dbReference>
<dbReference type="Pfam" id="PF10321">
    <property type="entry name" value="7TM_GPCR_Srt"/>
    <property type="match status" value="1"/>
</dbReference>
<organism evidence="3 4">
    <name type="scientific">Caenorhabditis remanei</name>
    <name type="common">Caenorhabditis vulgaris</name>
    <dbReference type="NCBI Taxonomy" id="31234"/>
    <lineage>
        <taxon>Eukaryota</taxon>
        <taxon>Metazoa</taxon>
        <taxon>Ecdysozoa</taxon>
        <taxon>Nematoda</taxon>
        <taxon>Chromadorea</taxon>
        <taxon>Rhabditida</taxon>
        <taxon>Rhabditina</taxon>
        <taxon>Rhabditomorpha</taxon>
        <taxon>Rhabditoidea</taxon>
        <taxon>Rhabditidae</taxon>
        <taxon>Peloderinae</taxon>
        <taxon>Caenorhabditis</taxon>
    </lineage>
</organism>
<keyword evidence="1" id="KW-0812">Transmembrane</keyword>
<dbReference type="PANTHER" id="PTHR23021">
    <property type="entry name" value="SERPENTINE RECEPTOR, CLASS T"/>
    <property type="match status" value="1"/>
</dbReference>
<dbReference type="EMBL" id="WUAV01000003">
    <property type="protein sequence ID" value="KAF1761336.1"/>
    <property type="molecule type" value="Genomic_DNA"/>
</dbReference>
<feature type="chain" id="PRO_5025406921" evidence="2">
    <location>
        <begin position="23"/>
        <end position="364"/>
    </location>
</feature>
<feature type="transmembrane region" description="Helical" evidence="1">
    <location>
        <begin position="275"/>
        <end position="299"/>
    </location>
</feature>
<dbReference type="CTD" id="9825564"/>
<keyword evidence="1" id="KW-1133">Transmembrane helix</keyword>
<feature type="transmembrane region" description="Helical" evidence="1">
    <location>
        <begin position="187"/>
        <end position="213"/>
    </location>
</feature>
<feature type="transmembrane region" description="Helical" evidence="1">
    <location>
        <begin position="104"/>
        <end position="125"/>
    </location>
</feature>
<keyword evidence="1" id="KW-0472">Membrane</keyword>
<feature type="transmembrane region" description="Helical" evidence="1">
    <location>
        <begin position="71"/>
        <end position="92"/>
    </location>
</feature>
<comment type="caution">
    <text evidence="3">The sequence shown here is derived from an EMBL/GenBank/DDBJ whole genome shotgun (WGS) entry which is preliminary data.</text>
</comment>
<sequence length="364" mass="41537">MKIKVAILILPLFSTPSSPTKCFDLNVLECWPMEIQEMILMVSGENTPRYNCSGKTKDEWYETGEKRLGWGIYYVSSGISFQFIGWPVLWIFLTKFNMTHALKVYRVMVFIGLIEITEVWGNSVWPGIVALFGEVYCTNPKITTVVGKVTMVQWVLGSSSAVFLGLHRLTDMAQKGEFLVNTNLKTSIWLACLSIYAFYGSIFFDTVLFNSVYMAPLLDPMIGNQGIVYSNRFLYFHNIFVSILLIIVYASLCIIWSTREMHTSSIHVSKFQKSILLQSICVSLTYAVPAVSFVAMFVFQTPKWFFHASDITYQLSGGLPFLMYIWLNHKVQDEFFKRLGVCRNAKNQKTVVPSVHSTASRFNN</sequence>
<protein>
    <submittedName>
        <fullName evidence="3">Uncharacterized protein</fullName>
    </submittedName>
</protein>
<keyword evidence="2" id="KW-0732">Signal</keyword>
<dbReference type="InterPro" id="IPR019425">
    <property type="entry name" value="7TM_GPCR_serpentine_rcpt_Srt"/>
</dbReference>
<feature type="transmembrane region" description="Helical" evidence="1">
    <location>
        <begin position="233"/>
        <end position="255"/>
    </location>
</feature>
<gene>
    <name evidence="3" type="ORF">GCK72_009592</name>
</gene>
<dbReference type="Proteomes" id="UP000483820">
    <property type="component" value="Chromosome III"/>
</dbReference>
<proteinExistence type="predicted"/>
<name>A0A6A5H3C2_CAERE</name>
<evidence type="ECO:0000313" key="3">
    <source>
        <dbReference type="EMBL" id="KAF1761336.1"/>
    </source>
</evidence>
<feature type="signal peptide" evidence="2">
    <location>
        <begin position="1"/>
        <end position="22"/>
    </location>
</feature>
<reference evidence="3 4" key="1">
    <citation type="submission" date="2019-12" db="EMBL/GenBank/DDBJ databases">
        <title>Chromosome-level assembly of the Caenorhabditis remanei genome.</title>
        <authorList>
            <person name="Teterina A.A."/>
            <person name="Willis J.H."/>
            <person name="Phillips P.C."/>
        </authorList>
    </citation>
    <scope>NUCLEOTIDE SEQUENCE [LARGE SCALE GENOMIC DNA]</scope>
    <source>
        <strain evidence="3 4">PX506</strain>
        <tissue evidence="3">Whole organism</tissue>
    </source>
</reference>
<dbReference type="KEGG" id="crq:GCK72_009592"/>
<evidence type="ECO:0000313" key="4">
    <source>
        <dbReference type="Proteomes" id="UP000483820"/>
    </source>
</evidence>
<feature type="transmembrane region" description="Helical" evidence="1">
    <location>
        <begin position="145"/>
        <end position="166"/>
    </location>
</feature>
<accession>A0A6A5H3C2</accession>
<dbReference type="PANTHER" id="PTHR23021:SF28">
    <property type="entry name" value="SERPENTINE RECEPTOR, CLASS T-RELATED"/>
    <property type="match status" value="1"/>
</dbReference>
<dbReference type="SUPFAM" id="SSF81321">
    <property type="entry name" value="Family A G protein-coupled receptor-like"/>
    <property type="match status" value="1"/>
</dbReference>
<dbReference type="AlphaFoldDB" id="A0A6A5H3C2"/>
<evidence type="ECO:0000256" key="1">
    <source>
        <dbReference type="SAM" id="Phobius"/>
    </source>
</evidence>
<evidence type="ECO:0000256" key="2">
    <source>
        <dbReference type="SAM" id="SignalP"/>
    </source>
</evidence>
<dbReference type="GeneID" id="9825564"/>